<dbReference type="InterPro" id="IPR002017">
    <property type="entry name" value="Spectrin_repeat"/>
</dbReference>
<feature type="coiled-coil region" evidence="4">
    <location>
        <begin position="28"/>
        <end position="55"/>
    </location>
</feature>
<keyword evidence="8" id="KW-1185">Reference proteome</keyword>
<feature type="coiled-coil region" evidence="4">
    <location>
        <begin position="3078"/>
        <end position="3130"/>
    </location>
</feature>
<evidence type="ECO:0000256" key="5">
    <source>
        <dbReference type="SAM" id="MobiDB-lite"/>
    </source>
</evidence>
<name>A0A914CBJ1_9BILA</name>
<evidence type="ECO:0000313" key="9">
    <source>
        <dbReference type="WBParaSite" id="ACRNAN_Path_693.g2595.t1"/>
    </source>
</evidence>
<dbReference type="PANTHER" id="PTHR23169">
    <property type="entry name" value="ENVOPLAKIN"/>
    <property type="match status" value="1"/>
</dbReference>
<comment type="subcellular location">
    <subcellularLocation>
        <location evidence="1">Cytoplasm</location>
        <location evidence="1">Cytoskeleton</location>
    </subcellularLocation>
</comment>
<evidence type="ECO:0000256" key="1">
    <source>
        <dbReference type="ARBA" id="ARBA00004245"/>
    </source>
</evidence>
<dbReference type="SUPFAM" id="SSF46966">
    <property type="entry name" value="Spectrin repeat"/>
    <property type="match status" value="20"/>
</dbReference>
<sequence length="3656" mass="414476">MVSLLDQLSDVQRAHQGINFDFSSANSAADARLEMQNVRERLSDYGRQIDEALIEADRLCHDGAEVLTPDQFHALKESRQRLLNNYNNLVKHTDAILDQLDIATSLLIEFSTKSSEFHSWIFEKSRSIDNLRMRSGDPANVNESRREAKLLHEDIMSRNGEPRALAQLASKIDQEIRRYIDALRQLDPNAQHPPLEGQQVIETAQLIQDDYERLVRTSVEFGQSLNRLKNLSIIHDQNLTDAHNWLSEIEQELRDLDDQSRSGDREDLDTKLDTLMRLNQMAIENQPKIDAVKESSKQIIAATAGTDAQPRVELEQGNLLRDLQNRFDKLNNQVKGNIGKVRSEIAEKDGITQGLANVLAWIEAAEKYQLQPKELPLNPIKLNELKYEHQLKQGEIDGQQKVLADLEKHLAHMRETSPGIVAQEKLDEKLNQAQRKLSFLKANADGLAANIKDVIQGLDDFTNSNNALDKRLQELTDDIEQTSPNDEKAIQALGEGLISAEKETGELENLNKRILSIPNVTETKPLADAMSGTNKLLEKTKKRYNDKLALGEKLSTDRNQFATKCENVKNLLANIESSLKNDLEEKSIDLDRLKEQNQICAQLQDELRNSKLVLNELEQYGAELMMAASMGNKRRSVDLSKMESLGEISQQLLALRNRQEAATEAVHDATQRVHDLQEKRQDLDHLHEDLARWLNKENDHLDTMKNGVSLDKKALSSLAKDLTATEKQRRNKQADLNSSGHKTRYLTGVTSNEDEASEVKGVQQKLEDNLENLSQDADALENCVSKASAFIEDAASLERWLTSKQRMLNTACSVSADIKLINNQLILLDALKSEFEDETPKWLKMNDTAGEVLQSTDSEPFQQEVVAKTDEINRRWKNLEDSINSRQTQLEEAKQIATNFEKLQRDVKSDILNVQEKINSLDQMPIGNEEEVGEYLDRIAEMQKAIEAIRPSTEHLETLANSIEQLITDPSMKTDVNDKMASVNSSLGDLSKKLDNAKRAVQSAKIHDDQVQKELNDALAWTKSTKAEFDSLPPISSDPQKILEQIEAFNPTYDAIMEKESDMMLIRANVAESLRKKHDPVLKDKLQTLNRTWDNLFAGAKERKQNLDKAKKLSDEINELKNDVLSTLEGVGAQINAAKEQGVQLTNQNQLDEQLHSLRPKMDGLIALLHRLEELAPGPDTKKLGREIENLFKDHEGLIQELANNAKLNETKNGLRSQFEKEVGNAKSLLESTKLAVGLVSDPDKTVAPKLSTDKLATLIKEFDGDWQRLKRDMNATVTKLKPLVDSDEARGITETVDDLDNDHDELKNGLMQALGALQQNEGLLEENLERQKELADDVDELEEVLRSMSPIGRNLQSLEDQRDETDKVLDKLNEKGQELEQLMIEWKKMADDGIVAPSQANQAQKEMGRMLRQIDRQKLEAGNRKRAISATLDQLDKLQKSSDDVADQMSNLLNDKVFLQPVGSEMNLLRLQRDELNKLKDGDVKQLADEVDQLNNGYKDLIRSAAPGVSTADIEDQLNNVNDKWHELSGEIEKRDNRIESAIQGLGSYNDAYQALLNWLEETEELVNNQKPPSGDYKVVRAQLQNHEFQMKLIEDKQSSVDGFVTMIGKVEALTSEPEQKAQLNAKADEIASRYNALVEGANDRRQQLQDALMLTSEFAELERPLTQWLDQSNKRLADLGKIATDPEKLQEQINKLEDLQDEINAKQEPFERLVELNSELAQLIGPDDEAELKQSVNNLVGRYNDLGTRTKNCLDDLENIAENMKSFLDDTDQLAKWLDTVETEIEKFEEISIYPDELIEQSEELAQLVLAVTEKQALVSSVVEDSRELCAHTSGSEAVALQYRIEQLRQRYAQIASEADQRIVAMSEAIPLSEDFCAGYDEIRGFVEGCKEDIDNLDQVSFEDQTQLVNQIEGELAHYRGELDALNNKSLQLQHLSTPAKADELAKQTNELNEEFAQVADQVSRKAERLKLAEKQSRQAFDELDYYIDWFGEARDRIQHAEKPSIDIEFLKGQLRNQRLLNEDIASERAGLRDVIAEASKVARDLNAAIGSQDQVLFGKIEKSRKLAEEAAELGIERLNGLEQAYALCTELDDSYTDLSDWLDNMDEELRNCDAITTGMRPEVLMQQQVHNNQMLQAIYGQKPIVAKFERNVAALTDLCAEADAKNLRSMADEMIERFHELEDAFKERGLALDDAIEQSSRFADRLALFLSNLEGAAGQIRNPEPVSSRPPMLRRQISDTTALLDLLRQKEGAFNAMKEDAAQLLAHTKPDDPAAVDIAEKLDLLDDLWHEIQTGANARNAILLDTLDKAEHFWRECEQCQLAVDDLKRNLDTIQTSAADSAMLQENQARLLQIHSDIETTAPAIGSLRDLSQELCEAVGEDEKSPVEQHLMNVENGWDTVTAMYAQISNNLIDAMDKSMHFHELLQQLLGCLNEFEQSVAKLGPISTTNPDEIRAELDRIDQLRKAIDEQAVMREQLNHSAAELCAGAPLQQIEAVRAPINDLNYRWNRLYSTLNDREQRLERALLDMGQFNQAYDQIAGWIGKTDTALDEIDTKPGNLKHAEIELCKLRVIQNDIHSHLPSFEAIVKAGKSISKTEPSVTPKLDALTNQWDSLTDKSEQLWTQLEIVKNDANNRGNEIEKWALWVDDILAELNSSRPIGGLPETASAQLDDFHVLKADVESKRNQMEDLLQRTEAQLAAQDPTQGPDSWLEQKHAQLKKNWAKLKEKLADRDTKLNIALEDAIALQNETQAMTDWLNEAENTLSTAPIISRIPNTLEKQIDSHAQFAQDVHQQREKLAELNNKGTRIQFSCEKKDAIPIKNKLISLRHRFDKVLSRTNDRAKNLDNAMAEAQLYFEAYGDLIEWIDKNADKMNQLTVEPSTGERIRENIDDHKAFLEELTYRKPKYETTEKKGRSLEEQAPPPEKRQISKMNEELKTKWNALSNISAKKQRSLDEALAQSGKFDEATNELLKWLDKTLPELEKEVADDNTLGDLETVRSLYDDHQKLMEEVKDRRGGVEVLKKRAEEILASSTDPAETKAIQEKLDGITDGWNRLEDACVKKEQQLSDALRTAVDLDELAHELQEAMTEKENKLRRLTTLIPDDADEVVAQLNELQRFKDGLQDQKPEVDKAMELGSKIQDKCHPKAALPLAELLKGIDMRWKQLNQLTDDKNDKLKHHLDELRDHDKKMGELMEFIEDKEKNLEFKNQIEEPDALEQVTNLMAEHDLFKFELQEKEPEVEDTLKANKRLSIAPPPAADTAAPGATAAKRGSMGSKLKLLQPQEKQPRSKRHQKSDALANRWRDLWKHAHDYDEKLKARKAHLAELKRLENFTFDEWRERYLQWNDHGKARISDLFRRIDKSGTGYVPRKAFADGVLASKFPTTPLEMARVADEFDKGDGMISAKEFMNALRFDPKKRRAEPKTETERIHEELARESSRCTCAHRFPITHVSTEKDRVQYGFGFGSTMKRMVRILRSTVMVRVGGGWEELEEFLVKHDPCRAAGRLNVHLRKEITPAGAVDTMKEFKTRNMRTPPRQDSEEAVLGYRNKLGPITKIREKTEKSMPMFRKPSQPSRDTLSPYSSKVSSRKNSDASTIGDSRIPRPSPYSSGLGGSRTNLESPRSESRASDRSDSSASHTRIPSLRRDKGPRQ</sequence>
<dbReference type="Pfam" id="PF00435">
    <property type="entry name" value="Spectrin"/>
    <property type="match status" value="9"/>
</dbReference>
<dbReference type="GO" id="GO:0005886">
    <property type="term" value="C:plasma membrane"/>
    <property type="evidence" value="ECO:0007669"/>
    <property type="project" value="UniProtKB-SubCell"/>
</dbReference>
<feature type="domain" description="GAR" evidence="7">
    <location>
        <begin position="3429"/>
        <end position="3506"/>
    </location>
</feature>
<dbReference type="InterPro" id="IPR043197">
    <property type="entry name" value="Plakin"/>
</dbReference>
<dbReference type="GO" id="GO:0005198">
    <property type="term" value="F:structural molecule activity"/>
    <property type="evidence" value="ECO:0007669"/>
    <property type="project" value="TreeGrafter"/>
</dbReference>
<dbReference type="PROSITE" id="PS50222">
    <property type="entry name" value="EF_HAND_2"/>
    <property type="match status" value="1"/>
</dbReference>
<dbReference type="Proteomes" id="UP000887540">
    <property type="component" value="Unplaced"/>
</dbReference>
<feature type="domain" description="EF-hand" evidence="6">
    <location>
        <begin position="3352"/>
        <end position="3387"/>
    </location>
</feature>
<feature type="coiled-coil region" evidence="4">
    <location>
        <begin position="565"/>
        <end position="620"/>
    </location>
</feature>
<dbReference type="InterPro" id="IPR003108">
    <property type="entry name" value="GAR_dom"/>
</dbReference>
<dbReference type="CDD" id="cd00176">
    <property type="entry name" value="SPEC"/>
    <property type="match status" value="6"/>
</dbReference>
<dbReference type="PROSITE" id="PS51460">
    <property type="entry name" value="GAR"/>
    <property type="match status" value="1"/>
</dbReference>
<keyword evidence="3" id="KW-0206">Cytoskeleton</keyword>
<feature type="coiled-coil region" evidence="4">
    <location>
        <begin position="1315"/>
        <end position="1456"/>
    </location>
</feature>
<feature type="region of interest" description="Disordered" evidence="5">
    <location>
        <begin position="724"/>
        <end position="744"/>
    </location>
</feature>
<dbReference type="Gene3D" id="1.20.58.60">
    <property type="match status" value="20"/>
</dbReference>
<dbReference type="GO" id="GO:0005882">
    <property type="term" value="C:intermediate filament"/>
    <property type="evidence" value="ECO:0007669"/>
    <property type="project" value="TreeGrafter"/>
</dbReference>
<dbReference type="InterPro" id="IPR011992">
    <property type="entry name" value="EF-hand-dom_pair"/>
</dbReference>
<feature type="compositionally biased region" description="Polar residues" evidence="5">
    <location>
        <begin position="3576"/>
        <end position="3590"/>
    </location>
</feature>
<dbReference type="PANTHER" id="PTHR23169:SF23">
    <property type="entry name" value="SHORT STOP, ISOFORM H"/>
    <property type="match status" value="1"/>
</dbReference>
<dbReference type="InterPro" id="IPR002048">
    <property type="entry name" value="EF_hand_dom"/>
</dbReference>
<evidence type="ECO:0000259" key="6">
    <source>
        <dbReference type="PROSITE" id="PS50222"/>
    </source>
</evidence>
<feature type="region of interest" description="Disordered" evidence="5">
    <location>
        <begin position="2911"/>
        <end position="2931"/>
    </location>
</feature>
<evidence type="ECO:0000313" key="8">
    <source>
        <dbReference type="Proteomes" id="UP000887540"/>
    </source>
</evidence>
<dbReference type="Gene3D" id="3.30.920.20">
    <property type="entry name" value="Gas2-like domain"/>
    <property type="match status" value="1"/>
</dbReference>
<dbReference type="Gene3D" id="1.10.238.10">
    <property type="entry name" value="EF-hand"/>
    <property type="match status" value="1"/>
</dbReference>
<feature type="compositionally biased region" description="Low complexity" evidence="5">
    <location>
        <begin position="3263"/>
        <end position="3273"/>
    </location>
</feature>
<feature type="compositionally biased region" description="Basic and acidic residues" evidence="5">
    <location>
        <begin position="3626"/>
        <end position="3637"/>
    </location>
</feature>
<feature type="region of interest" description="Disordered" evidence="5">
    <location>
        <begin position="3254"/>
        <end position="3278"/>
    </location>
</feature>
<dbReference type="SMART" id="SM00243">
    <property type="entry name" value="GAS2"/>
    <property type="match status" value="1"/>
</dbReference>
<dbReference type="WBParaSite" id="ACRNAN_Path_693.g2595.t1">
    <property type="protein sequence ID" value="ACRNAN_Path_693.g2595.t1"/>
    <property type="gene ID" value="ACRNAN_Path_693.g2595"/>
</dbReference>
<dbReference type="GO" id="GO:0042060">
    <property type="term" value="P:wound healing"/>
    <property type="evidence" value="ECO:0007669"/>
    <property type="project" value="TreeGrafter"/>
</dbReference>
<keyword evidence="2" id="KW-0963">Cytoplasm</keyword>
<dbReference type="SMART" id="SM00150">
    <property type="entry name" value="SPEC"/>
    <property type="match status" value="22"/>
</dbReference>
<dbReference type="GO" id="GO:0031122">
    <property type="term" value="P:cytoplasmic microtubule organization"/>
    <property type="evidence" value="ECO:0007669"/>
    <property type="project" value="TreeGrafter"/>
</dbReference>
<evidence type="ECO:0000256" key="3">
    <source>
        <dbReference type="ARBA" id="ARBA00023212"/>
    </source>
</evidence>
<dbReference type="InterPro" id="IPR018159">
    <property type="entry name" value="Spectrin/alpha-actinin"/>
</dbReference>
<dbReference type="GO" id="GO:0005509">
    <property type="term" value="F:calcium ion binding"/>
    <property type="evidence" value="ECO:0007669"/>
    <property type="project" value="InterPro"/>
</dbReference>
<evidence type="ECO:0000256" key="4">
    <source>
        <dbReference type="SAM" id="Coils"/>
    </source>
</evidence>
<evidence type="ECO:0000256" key="2">
    <source>
        <dbReference type="ARBA" id="ARBA00022490"/>
    </source>
</evidence>
<feature type="coiled-coil region" evidence="4">
    <location>
        <begin position="1911"/>
        <end position="1964"/>
    </location>
</feature>
<dbReference type="GO" id="GO:0045104">
    <property type="term" value="P:intermediate filament cytoskeleton organization"/>
    <property type="evidence" value="ECO:0007669"/>
    <property type="project" value="InterPro"/>
</dbReference>
<evidence type="ECO:0000259" key="7">
    <source>
        <dbReference type="PROSITE" id="PS51460"/>
    </source>
</evidence>
<reference evidence="9" key="1">
    <citation type="submission" date="2022-11" db="UniProtKB">
        <authorList>
            <consortium name="WormBaseParasite"/>
        </authorList>
    </citation>
    <scope>IDENTIFICATION</scope>
</reference>
<dbReference type="SUPFAM" id="SSF47473">
    <property type="entry name" value="EF-hand"/>
    <property type="match status" value="1"/>
</dbReference>
<proteinExistence type="predicted"/>
<protein>
    <submittedName>
        <fullName evidence="9">GAR domain-containing protein</fullName>
    </submittedName>
</protein>
<keyword evidence="4" id="KW-0175">Coiled coil</keyword>
<accession>A0A914CBJ1</accession>
<feature type="coiled-coil region" evidence="4">
    <location>
        <begin position="756"/>
        <end position="783"/>
    </location>
</feature>
<dbReference type="SUPFAM" id="SSF143575">
    <property type="entry name" value="GAS2 domain-like"/>
    <property type="match status" value="1"/>
</dbReference>
<dbReference type="InterPro" id="IPR036534">
    <property type="entry name" value="GAR_dom_sf"/>
</dbReference>
<dbReference type="GO" id="GO:0008017">
    <property type="term" value="F:microtubule binding"/>
    <property type="evidence" value="ECO:0007669"/>
    <property type="project" value="InterPro"/>
</dbReference>
<dbReference type="GO" id="GO:0030056">
    <property type="term" value="C:hemidesmosome"/>
    <property type="evidence" value="ECO:0007669"/>
    <property type="project" value="TreeGrafter"/>
</dbReference>
<feature type="coiled-coil region" evidence="4">
    <location>
        <begin position="659"/>
        <end position="696"/>
    </location>
</feature>
<feature type="coiled-coil region" evidence="4">
    <location>
        <begin position="2148"/>
        <end position="2187"/>
    </location>
</feature>
<dbReference type="GO" id="GO:0005737">
    <property type="term" value="C:cytoplasm"/>
    <property type="evidence" value="ECO:0007669"/>
    <property type="project" value="TreeGrafter"/>
</dbReference>
<feature type="region of interest" description="Disordered" evidence="5">
    <location>
        <begin position="3552"/>
        <end position="3656"/>
    </location>
</feature>
<organism evidence="8 9">
    <name type="scientific">Acrobeloides nanus</name>
    <dbReference type="NCBI Taxonomy" id="290746"/>
    <lineage>
        <taxon>Eukaryota</taxon>
        <taxon>Metazoa</taxon>
        <taxon>Ecdysozoa</taxon>
        <taxon>Nematoda</taxon>
        <taxon>Chromadorea</taxon>
        <taxon>Rhabditida</taxon>
        <taxon>Tylenchina</taxon>
        <taxon>Cephalobomorpha</taxon>
        <taxon>Cephaloboidea</taxon>
        <taxon>Cephalobidae</taxon>
        <taxon>Acrobeloides</taxon>
    </lineage>
</organism>
<dbReference type="Pfam" id="PF02187">
    <property type="entry name" value="GAS2"/>
    <property type="match status" value="1"/>
</dbReference>
<feature type="coiled-coil region" evidence="4">
    <location>
        <begin position="396"/>
        <end position="478"/>
    </location>
</feature>